<dbReference type="Proteomes" id="UP001054837">
    <property type="component" value="Unassembled WGS sequence"/>
</dbReference>
<reference evidence="2 3" key="1">
    <citation type="submission" date="2021-06" db="EMBL/GenBank/DDBJ databases">
        <title>Caerostris darwini draft genome.</title>
        <authorList>
            <person name="Kono N."/>
            <person name="Arakawa K."/>
        </authorList>
    </citation>
    <scope>NUCLEOTIDE SEQUENCE [LARGE SCALE GENOMIC DNA]</scope>
</reference>
<dbReference type="EMBL" id="BPLQ01003840">
    <property type="protein sequence ID" value="GIY03735.1"/>
    <property type="molecule type" value="Genomic_DNA"/>
</dbReference>
<keyword evidence="3" id="KW-1185">Reference proteome</keyword>
<organism evidence="2 3">
    <name type="scientific">Caerostris darwini</name>
    <dbReference type="NCBI Taxonomy" id="1538125"/>
    <lineage>
        <taxon>Eukaryota</taxon>
        <taxon>Metazoa</taxon>
        <taxon>Ecdysozoa</taxon>
        <taxon>Arthropoda</taxon>
        <taxon>Chelicerata</taxon>
        <taxon>Arachnida</taxon>
        <taxon>Araneae</taxon>
        <taxon>Araneomorphae</taxon>
        <taxon>Entelegynae</taxon>
        <taxon>Araneoidea</taxon>
        <taxon>Araneidae</taxon>
        <taxon>Caerostris</taxon>
    </lineage>
</organism>
<dbReference type="AlphaFoldDB" id="A0AAV4Q2S8"/>
<name>A0AAV4Q2S8_9ARAC</name>
<protein>
    <submittedName>
        <fullName evidence="2">Uncharacterized protein</fullName>
    </submittedName>
</protein>
<accession>A0AAV4Q2S8</accession>
<feature type="region of interest" description="Disordered" evidence="1">
    <location>
        <begin position="60"/>
        <end position="117"/>
    </location>
</feature>
<comment type="caution">
    <text evidence="2">The sequence shown here is derived from an EMBL/GenBank/DDBJ whole genome shotgun (WGS) entry which is preliminary data.</text>
</comment>
<evidence type="ECO:0000256" key="1">
    <source>
        <dbReference type="SAM" id="MobiDB-lite"/>
    </source>
</evidence>
<evidence type="ECO:0000313" key="2">
    <source>
        <dbReference type="EMBL" id="GIY03735.1"/>
    </source>
</evidence>
<feature type="compositionally biased region" description="Polar residues" evidence="1">
    <location>
        <begin position="95"/>
        <end position="117"/>
    </location>
</feature>
<proteinExistence type="predicted"/>
<gene>
    <name evidence="2" type="ORF">CDAR_366501</name>
</gene>
<evidence type="ECO:0000313" key="3">
    <source>
        <dbReference type="Proteomes" id="UP001054837"/>
    </source>
</evidence>
<sequence length="117" mass="13312">MLFYIDIFSSPFTIYTTGHGFRSDQHQNYCVTQEVNKPHLINSLQTSSGQNAHWHTLAHSTKTQAQPLRAHHHKKEKRTLPNNPRGSISPPPPCTITQSFTNSVDDDQNTNQNTYLP</sequence>